<dbReference type="AlphaFoldDB" id="A0A2T2WTS9"/>
<dbReference type="InterPro" id="IPR045155">
    <property type="entry name" value="Beta-lactam_cat"/>
</dbReference>
<dbReference type="Pfam" id="PF13354">
    <property type="entry name" value="Beta-lactamase2"/>
    <property type="match status" value="1"/>
</dbReference>
<protein>
    <recommendedName>
        <fullName evidence="2">Beta-lactamase class A catalytic domain-containing protein</fullName>
    </recommendedName>
</protein>
<gene>
    <name evidence="3" type="ORF">C7B46_20580</name>
</gene>
<sequence length="434" mass="48291">MGTSLGHSPLPLRQHRLHHPRRHFWFWTLLMGFILIGLGKIAVTYQYHVFKREQLVVQEAIVRAKRYAVPEKFIAQLRLQEVQMMTARWGPIPVWWLAPTDLLSIAQAAQKDILTLYRAQALRAGAHMASVEAPWTKVATSSLQRLVSRIQSPAKLHRLTDQWSTQATTWAKEIGQLTKIGGGLVDSRPKDIVDLIQQLKSLPSTASIAKTLYQAAHYLALPPAQEIADHTAILNTLLVAFPYPTESSFVDPLMQYLATRDSLVSVALYDRNDDTTYYLNPSLRFDTASIIKATIMSTLLWDSQKAHIPLTASEQQLMIPMIEYSNNNAATALWDLAGRSHGIQTFLNVAGLTQTIPGKEGYWGLTTTSALDQVKLLKLLSFPNNILTPASQAYAANLMTHVIGWEDWGVSGGIPSNVTVALKNGWLPDGRLTA</sequence>
<evidence type="ECO:0000259" key="2">
    <source>
        <dbReference type="Pfam" id="PF13354"/>
    </source>
</evidence>
<dbReference type="PANTHER" id="PTHR35333">
    <property type="entry name" value="BETA-LACTAMASE"/>
    <property type="match status" value="1"/>
</dbReference>
<dbReference type="GO" id="GO:0030655">
    <property type="term" value="P:beta-lactam antibiotic catabolic process"/>
    <property type="evidence" value="ECO:0007669"/>
    <property type="project" value="InterPro"/>
</dbReference>
<organism evidence="3 4">
    <name type="scientific">Sulfobacillus benefaciens</name>
    <dbReference type="NCBI Taxonomy" id="453960"/>
    <lineage>
        <taxon>Bacteria</taxon>
        <taxon>Bacillati</taxon>
        <taxon>Bacillota</taxon>
        <taxon>Clostridia</taxon>
        <taxon>Eubacteriales</taxon>
        <taxon>Clostridiales Family XVII. Incertae Sedis</taxon>
        <taxon>Sulfobacillus</taxon>
    </lineage>
</organism>
<reference evidence="3 4" key="1">
    <citation type="journal article" date="2014" name="BMC Genomics">
        <title>Comparison of environmental and isolate Sulfobacillus genomes reveals diverse carbon, sulfur, nitrogen, and hydrogen metabolisms.</title>
        <authorList>
            <person name="Justice N.B."/>
            <person name="Norman A."/>
            <person name="Brown C.T."/>
            <person name="Singh A."/>
            <person name="Thomas B.C."/>
            <person name="Banfield J.F."/>
        </authorList>
    </citation>
    <scope>NUCLEOTIDE SEQUENCE [LARGE SCALE GENOMIC DNA]</scope>
    <source>
        <strain evidence="3">AMDSBA4</strain>
    </source>
</reference>
<evidence type="ECO:0000313" key="3">
    <source>
        <dbReference type="EMBL" id="PSR25612.1"/>
    </source>
</evidence>
<dbReference type="EMBL" id="PXYW01000149">
    <property type="protein sequence ID" value="PSR25612.1"/>
    <property type="molecule type" value="Genomic_DNA"/>
</dbReference>
<dbReference type="InterPro" id="IPR012338">
    <property type="entry name" value="Beta-lactam/transpept-like"/>
</dbReference>
<keyword evidence="1" id="KW-1133">Transmembrane helix</keyword>
<proteinExistence type="predicted"/>
<dbReference type="InterPro" id="IPR000871">
    <property type="entry name" value="Beta-lactam_class-A"/>
</dbReference>
<feature type="domain" description="Beta-lactamase class A catalytic" evidence="2">
    <location>
        <begin position="313"/>
        <end position="429"/>
    </location>
</feature>
<dbReference type="GO" id="GO:0008800">
    <property type="term" value="F:beta-lactamase activity"/>
    <property type="evidence" value="ECO:0007669"/>
    <property type="project" value="InterPro"/>
</dbReference>
<dbReference type="GO" id="GO:0046677">
    <property type="term" value="P:response to antibiotic"/>
    <property type="evidence" value="ECO:0007669"/>
    <property type="project" value="InterPro"/>
</dbReference>
<evidence type="ECO:0000256" key="1">
    <source>
        <dbReference type="SAM" id="Phobius"/>
    </source>
</evidence>
<evidence type="ECO:0000313" key="4">
    <source>
        <dbReference type="Proteomes" id="UP000242972"/>
    </source>
</evidence>
<comment type="caution">
    <text evidence="3">The sequence shown here is derived from an EMBL/GenBank/DDBJ whole genome shotgun (WGS) entry which is preliminary data.</text>
</comment>
<dbReference type="Proteomes" id="UP000242972">
    <property type="component" value="Unassembled WGS sequence"/>
</dbReference>
<dbReference type="SUPFAM" id="SSF56601">
    <property type="entry name" value="beta-lactamase/transpeptidase-like"/>
    <property type="match status" value="1"/>
</dbReference>
<feature type="transmembrane region" description="Helical" evidence="1">
    <location>
        <begin position="24"/>
        <end position="43"/>
    </location>
</feature>
<accession>A0A2T2WTS9</accession>
<name>A0A2T2WTS9_9FIRM</name>
<keyword evidence="1" id="KW-0472">Membrane</keyword>
<dbReference type="Gene3D" id="3.40.710.10">
    <property type="entry name" value="DD-peptidase/beta-lactamase superfamily"/>
    <property type="match status" value="1"/>
</dbReference>
<keyword evidence="1" id="KW-0812">Transmembrane</keyword>
<dbReference type="PANTHER" id="PTHR35333:SF3">
    <property type="entry name" value="BETA-LACTAMASE-TYPE TRANSPEPTIDASE FOLD CONTAINING PROTEIN"/>
    <property type="match status" value="1"/>
</dbReference>